<evidence type="ECO:0000256" key="1">
    <source>
        <dbReference type="ARBA" id="ARBA00004141"/>
    </source>
</evidence>
<accession>A0A1H0TZA9</accession>
<evidence type="ECO:0000256" key="3">
    <source>
        <dbReference type="ARBA" id="ARBA00022989"/>
    </source>
</evidence>
<keyword evidence="2 5" id="KW-0812">Transmembrane</keyword>
<feature type="transmembrane region" description="Helical" evidence="5">
    <location>
        <begin position="85"/>
        <end position="104"/>
    </location>
</feature>
<feature type="transmembrane region" description="Helical" evidence="5">
    <location>
        <begin position="42"/>
        <end position="65"/>
    </location>
</feature>
<dbReference type="EMBL" id="FNJB01000010">
    <property type="protein sequence ID" value="SDP59028.1"/>
    <property type="molecule type" value="Genomic_DNA"/>
</dbReference>
<keyword evidence="3 5" id="KW-1133">Transmembrane helix</keyword>
<dbReference type="AlphaFoldDB" id="A0A1H0TZA9"/>
<feature type="domain" description="Ferric oxidoreductase" evidence="6">
    <location>
        <begin position="10"/>
        <end position="124"/>
    </location>
</feature>
<feature type="transmembrane region" description="Helical" evidence="5">
    <location>
        <begin position="12"/>
        <end position="30"/>
    </location>
</feature>
<evidence type="ECO:0000256" key="4">
    <source>
        <dbReference type="ARBA" id="ARBA00023136"/>
    </source>
</evidence>
<feature type="transmembrane region" description="Helical" evidence="5">
    <location>
        <begin position="116"/>
        <end position="134"/>
    </location>
</feature>
<protein>
    <submittedName>
        <fullName evidence="7">Sulfoxide reductase heme-binding subunit YedZ</fullName>
    </submittedName>
</protein>
<feature type="transmembrane region" description="Helical" evidence="5">
    <location>
        <begin position="140"/>
        <end position="158"/>
    </location>
</feature>
<keyword evidence="4 5" id="KW-0472">Membrane</keyword>
<dbReference type="STRING" id="504798.SAMN05421871_110277"/>
<name>A0A1H0TZA9_9PSEU</name>
<evidence type="ECO:0000313" key="7">
    <source>
        <dbReference type="EMBL" id="SDP59028.1"/>
    </source>
</evidence>
<organism evidence="7 8">
    <name type="scientific">Actinokineospora alba</name>
    <dbReference type="NCBI Taxonomy" id="504798"/>
    <lineage>
        <taxon>Bacteria</taxon>
        <taxon>Bacillati</taxon>
        <taxon>Actinomycetota</taxon>
        <taxon>Actinomycetes</taxon>
        <taxon>Pseudonocardiales</taxon>
        <taxon>Pseudonocardiaceae</taxon>
        <taxon>Actinokineospora</taxon>
    </lineage>
</organism>
<dbReference type="Pfam" id="PF01794">
    <property type="entry name" value="Ferric_reduct"/>
    <property type="match status" value="1"/>
</dbReference>
<reference evidence="8" key="1">
    <citation type="submission" date="2016-10" db="EMBL/GenBank/DDBJ databases">
        <authorList>
            <person name="Varghese N."/>
            <person name="Submissions S."/>
        </authorList>
    </citation>
    <scope>NUCLEOTIDE SEQUENCE [LARGE SCALE GENOMIC DNA]</scope>
    <source>
        <strain evidence="8">IBRC-M 10655</strain>
    </source>
</reference>
<gene>
    <name evidence="7" type="ORF">SAMN05192558_110277</name>
</gene>
<keyword evidence="8" id="KW-1185">Reference proteome</keyword>
<comment type="subcellular location">
    <subcellularLocation>
        <location evidence="1">Membrane</location>
        <topology evidence="1">Multi-pass membrane protein</topology>
    </subcellularLocation>
</comment>
<dbReference type="GO" id="GO:0016020">
    <property type="term" value="C:membrane"/>
    <property type="evidence" value="ECO:0007669"/>
    <property type="project" value="UniProtKB-SubCell"/>
</dbReference>
<evidence type="ECO:0000313" key="8">
    <source>
        <dbReference type="Proteomes" id="UP000199651"/>
    </source>
</evidence>
<sequence>MRAVAALSARFAYGLMCLTLCLGVMTVTGWGRHAVSRKAMRAAHLSLGTLTIVFAVVHAVCFRFLPSGPMPIDYLLVPNVRHGLGVVSLYLMVAIALSACLHGWTAYRRWAWLHRTAYLAIPLGALHSLLGAVANGHLSVLWLGGITLLVPAVTLAVLRALPAHTLERLGVETENV</sequence>
<evidence type="ECO:0000259" key="6">
    <source>
        <dbReference type="Pfam" id="PF01794"/>
    </source>
</evidence>
<proteinExistence type="predicted"/>
<dbReference type="Proteomes" id="UP000199651">
    <property type="component" value="Unassembled WGS sequence"/>
</dbReference>
<evidence type="ECO:0000256" key="2">
    <source>
        <dbReference type="ARBA" id="ARBA00022692"/>
    </source>
</evidence>
<evidence type="ECO:0000256" key="5">
    <source>
        <dbReference type="SAM" id="Phobius"/>
    </source>
</evidence>
<dbReference type="InterPro" id="IPR013130">
    <property type="entry name" value="Fe3_Rdtase_TM_dom"/>
</dbReference>